<gene>
    <name evidence="2" type="ORF">M427DRAFT_130390</name>
</gene>
<dbReference type="SUPFAM" id="SSF53927">
    <property type="entry name" value="Cytidine deaminase-like"/>
    <property type="match status" value="1"/>
</dbReference>
<dbReference type="PANTHER" id="PTHR11079">
    <property type="entry name" value="CYTOSINE DEAMINASE FAMILY MEMBER"/>
    <property type="match status" value="1"/>
</dbReference>
<dbReference type="EMBL" id="KQ965732">
    <property type="protein sequence ID" value="KXS21636.1"/>
    <property type="molecule type" value="Genomic_DNA"/>
</dbReference>
<accession>A0A139AY20</accession>
<evidence type="ECO:0000313" key="2">
    <source>
        <dbReference type="EMBL" id="KXS21636.1"/>
    </source>
</evidence>
<feature type="domain" description="CMP/dCMP-type deaminase" evidence="1">
    <location>
        <begin position="18"/>
        <end position="143"/>
    </location>
</feature>
<keyword evidence="3" id="KW-1185">Reference proteome</keyword>
<dbReference type="OMA" id="PTKFCVG"/>
<organism evidence="2 3">
    <name type="scientific">Gonapodya prolifera (strain JEL478)</name>
    <name type="common">Monoblepharis prolifera</name>
    <dbReference type="NCBI Taxonomy" id="1344416"/>
    <lineage>
        <taxon>Eukaryota</taxon>
        <taxon>Fungi</taxon>
        <taxon>Fungi incertae sedis</taxon>
        <taxon>Chytridiomycota</taxon>
        <taxon>Chytridiomycota incertae sedis</taxon>
        <taxon>Monoblepharidomycetes</taxon>
        <taxon>Monoblepharidales</taxon>
        <taxon>Gonapodyaceae</taxon>
        <taxon>Gonapodya</taxon>
    </lineage>
</organism>
<dbReference type="InterPro" id="IPR002125">
    <property type="entry name" value="CMP_dCMP_dom"/>
</dbReference>
<dbReference type="Gene3D" id="3.40.140.10">
    <property type="entry name" value="Cytidine Deaminase, domain 2"/>
    <property type="match status" value="1"/>
</dbReference>
<proteinExistence type="predicted"/>
<dbReference type="GO" id="GO:0006139">
    <property type="term" value="P:nucleobase-containing compound metabolic process"/>
    <property type="evidence" value="ECO:0007669"/>
    <property type="project" value="UniProtKB-ARBA"/>
</dbReference>
<dbReference type="OrthoDB" id="252265at2759"/>
<protein>
    <recommendedName>
        <fullName evidence="1">CMP/dCMP-type deaminase domain-containing protein</fullName>
    </recommendedName>
</protein>
<reference evidence="2 3" key="1">
    <citation type="journal article" date="2015" name="Genome Biol. Evol.">
        <title>Phylogenomic analyses indicate that early fungi evolved digesting cell walls of algal ancestors of land plants.</title>
        <authorList>
            <person name="Chang Y."/>
            <person name="Wang S."/>
            <person name="Sekimoto S."/>
            <person name="Aerts A.L."/>
            <person name="Choi C."/>
            <person name="Clum A."/>
            <person name="LaButti K.M."/>
            <person name="Lindquist E.A."/>
            <person name="Yee Ngan C."/>
            <person name="Ohm R.A."/>
            <person name="Salamov A.A."/>
            <person name="Grigoriev I.V."/>
            <person name="Spatafora J.W."/>
            <person name="Berbee M.L."/>
        </authorList>
    </citation>
    <scope>NUCLEOTIDE SEQUENCE [LARGE SCALE GENOMIC DNA]</scope>
    <source>
        <strain evidence="2 3">JEL478</strain>
    </source>
</reference>
<dbReference type="Pfam" id="PF18785">
    <property type="entry name" value="Inv-AAD"/>
    <property type="match status" value="1"/>
</dbReference>
<name>A0A139AY20_GONPJ</name>
<dbReference type="AlphaFoldDB" id="A0A139AY20"/>
<dbReference type="GO" id="GO:0008835">
    <property type="term" value="F:diaminohydroxyphosphoribosylaminopyrimidine deaminase activity"/>
    <property type="evidence" value="ECO:0007669"/>
    <property type="project" value="TreeGrafter"/>
</dbReference>
<sequence length="164" mass="17093">MLAGDAPQGMEGDSGPTSTDGKFMNLAIAEALKSTPVESAYCVGAILVSPSGAIISSGFSRELPGNTHAEQCALLKLHDRKVAVGATMYSTMEPCSVRLSGNAPCAQSIVDAGIARVVVGVMEPPDLVVCDGVRILREGGVKVDRLTGFEERCLAPNEHILKHS</sequence>
<evidence type="ECO:0000313" key="3">
    <source>
        <dbReference type="Proteomes" id="UP000070544"/>
    </source>
</evidence>
<dbReference type="Proteomes" id="UP000070544">
    <property type="component" value="Unassembled WGS sequence"/>
</dbReference>
<dbReference type="InterPro" id="IPR016193">
    <property type="entry name" value="Cytidine_deaminase-like"/>
</dbReference>
<dbReference type="PROSITE" id="PS51747">
    <property type="entry name" value="CYT_DCMP_DEAMINASES_2"/>
    <property type="match status" value="1"/>
</dbReference>
<dbReference type="STRING" id="1344416.A0A139AY20"/>
<dbReference type="PANTHER" id="PTHR11079:SF162">
    <property type="entry name" value="RIBOFLAVIN BIOSYNTHESIS PROTEIN PYRD, CHLOROPLASTIC"/>
    <property type="match status" value="1"/>
</dbReference>
<evidence type="ECO:0000259" key="1">
    <source>
        <dbReference type="PROSITE" id="PS51747"/>
    </source>
</evidence>